<reference evidence="9 10" key="1">
    <citation type="submission" date="2018-07" db="EMBL/GenBank/DDBJ databases">
        <title>Genomic Encyclopedia of Type Strains, Phase IV (KMG-IV): sequencing the most valuable type-strain genomes for metagenomic binning, comparative biology and taxonomic classification.</title>
        <authorList>
            <person name="Goeker M."/>
        </authorList>
    </citation>
    <scope>NUCLEOTIDE SEQUENCE [LARGE SCALE GENOMIC DNA]</scope>
    <source>
        <strain evidence="9 10">DSM 44952</strain>
    </source>
</reference>
<evidence type="ECO:0000256" key="8">
    <source>
        <dbReference type="RuleBase" id="RU000461"/>
    </source>
</evidence>
<dbReference type="PRINTS" id="PR00385">
    <property type="entry name" value="P450"/>
</dbReference>
<dbReference type="Proteomes" id="UP000255355">
    <property type="component" value="Unassembled WGS sequence"/>
</dbReference>
<dbReference type="AlphaFoldDB" id="A0A370H493"/>
<dbReference type="GO" id="GO:0005506">
    <property type="term" value="F:iron ion binding"/>
    <property type="evidence" value="ECO:0007669"/>
    <property type="project" value="InterPro"/>
</dbReference>
<keyword evidence="7 8" id="KW-0503">Monooxygenase</keyword>
<evidence type="ECO:0000256" key="7">
    <source>
        <dbReference type="ARBA" id="ARBA00023033"/>
    </source>
</evidence>
<dbReference type="PRINTS" id="PR00359">
    <property type="entry name" value="BP450"/>
</dbReference>
<keyword evidence="10" id="KW-1185">Reference proteome</keyword>
<dbReference type="Pfam" id="PF00067">
    <property type="entry name" value="p450"/>
    <property type="match status" value="1"/>
</dbReference>
<dbReference type="PROSITE" id="PS00086">
    <property type="entry name" value="CYTOCHROME_P450"/>
    <property type="match status" value="1"/>
</dbReference>
<gene>
    <name evidence="9" type="ORF">DFR68_105221</name>
</gene>
<evidence type="ECO:0000313" key="9">
    <source>
        <dbReference type="EMBL" id="RDI50744.1"/>
    </source>
</evidence>
<dbReference type="InterPro" id="IPR036396">
    <property type="entry name" value="Cyt_P450_sf"/>
</dbReference>
<dbReference type="PANTHER" id="PTHR46696">
    <property type="entry name" value="P450, PUTATIVE (EUROFUNG)-RELATED"/>
    <property type="match status" value="1"/>
</dbReference>
<evidence type="ECO:0000256" key="5">
    <source>
        <dbReference type="ARBA" id="ARBA00023002"/>
    </source>
</evidence>
<keyword evidence="5 8" id="KW-0560">Oxidoreductase</keyword>
<evidence type="ECO:0000256" key="4">
    <source>
        <dbReference type="ARBA" id="ARBA00022723"/>
    </source>
</evidence>
<dbReference type="OrthoDB" id="4059045at2"/>
<dbReference type="InterPro" id="IPR001128">
    <property type="entry name" value="Cyt_P450"/>
</dbReference>
<sequence>MNHPTHTETTIDAAPSEALAEDAYRRIRESGPVVPLRLPDGLRIWAVTRYALGRSVLQDPRFVKSRTEIRRPHEMFGGRRYAEDVMAAEGDHLLNAPPDGHARLRGLIAPHLSARAVRRREPRIAEVADELIEQVADRSEFDLAADVARPLVTRVISEIIGIPVEFAPRVSAYMQRISDRIDPLGTDYREASALLVDLLRELIREPRDPDSGRLLDILQQEYRHGRISRREITSNIVMLLAAGTASTQITLCYGTVVLCTRPEERRRLLDGPAPAAAFVEELLRYHAPFPFSPWRFAADDTEIAGCTIPAGEPVLVLLSATNRDPDGYPDPDTFDSHRTAGPPHLAFGYGPHFCAGAHLARAEARIALTTLFTRIPTLHLAVPPSHLTWRGLLFDRTITELPVLTT</sequence>
<name>A0A370H493_9NOCA</name>
<dbReference type="EMBL" id="QQAZ01000005">
    <property type="protein sequence ID" value="RDI50744.1"/>
    <property type="molecule type" value="Genomic_DNA"/>
</dbReference>
<keyword evidence="6 8" id="KW-0408">Iron</keyword>
<dbReference type="InterPro" id="IPR017972">
    <property type="entry name" value="Cyt_P450_CS"/>
</dbReference>
<dbReference type="FunFam" id="1.10.630.10:FF:000018">
    <property type="entry name" value="Cytochrome P450 monooxygenase"/>
    <property type="match status" value="1"/>
</dbReference>
<keyword evidence="4 8" id="KW-0479">Metal-binding</keyword>
<evidence type="ECO:0000256" key="1">
    <source>
        <dbReference type="ARBA" id="ARBA00001971"/>
    </source>
</evidence>
<comment type="caution">
    <text evidence="9">The sequence shown here is derived from an EMBL/GenBank/DDBJ whole genome shotgun (WGS) entry which is preliminary data.</text>
</comment>
<evidence type="ECO:0000256" key="6">
    <source>
        <dbReference type="ARBA" id="ARBA00023004"/>
    </source>
</evidence>
<organism evidence="9 10">
    <name type="scientific">Nocardia mexicana</name>
    <dbReference type="NCBI Taxonomy" id="279262"/>
    <lineage>
        <taxon>Bacteria</taxon>
        <taxon>Bacillati</taxon>
        <taxon>Actinomycetota</taxon>
        <taxon>Actinomycetes</taxon>
        <taxon>Mycobacteriales</taxon>
        <taxon>Nocardiaceae</taxon>
        <taxon>Nocardia</taxon>
    </lineage>
</organism>
<dbReference type="GO" id="GO:0016705">
    <property type="term" value="F:oxidoreductase activity, acting on paired donors, with incorporation or reduction of molecular oxygen"/>
    <property type="evidence" value="ECO:0007669"/>
    <property type="project" value="InterPro"/>
</dbReference>
<dbReference type="GO" id="GO:0004497">
    <property type="term" value="F:monooxygenase activity"/>
    <property type="evidence" value="ECO:0007669"/>
    <property type="project" value="UniProtKB-KW"/>
</dbReference>
<evidence type="ECO:0000256" key="2">
    <source>
        <dbReference type="ARBA" id="ARBA00010617"/>
    </source>
</evidence>
<evidence type="ECO:0000256" key="3">
    <source>
        <dbReference type="ARBA" id="ARBA00022617"/>
    </source>
</evidence>
<protein>
    <submittedName>
        <fullName evidence="9">Cytochrome P450</fullName>
    </submittedName>
</protein>
<dbReference type="InterPro" id="IPR002397">
    <property type="entry name" value="Cyt_P450_B"/>
</dbReference>
<keyword evidence="3 8" id="KW-0349">Heme</keyword>
<comment type="cofactor">
    <cofactor evidence="1">
        <name>heme</name>
        <dbReference type="ChEBI" id="CHEBI:30413"/>
    </cofactor>
</comment>
<dbReference type="PANTHER" id="PTHR46696:SF1">
    <property type="entry name" value="CYTOCHROME P450 YJIB-RELATED"/>
    <property type="match status" value="1"/>
</dbReference>
<comment type="similarity">
    <text evidence="2 8">Belongs to the cytochrome P450 family.</text>
</comment>
<accession>A0A370H493</accession>
<proteinExistence type="inferred from homology"/>
<dbReference type="STRING" id="1210089.GCA_001613165_02564"/>
<dbReference type="GO" id="GO:0020037">
    <property type="term" value="F:heme binding"/>
    <property type="evidence" value="ECO:0007669"/>
    <property type="project" value="InterPro"/>
</dbReference>
<dbReference type="SUPFAM" id="SSF48264">
    <property type="entry name" value="Cytochrome P450"/>
    <property type="match status" value="1"/>
</dbReference>
<dbReference type="Gene3D" id="1.10.630.10">
    <property type="entry name" value="Cytochrome P450"/>
    <property type="match status" value="1"/>
</dbReference>
<evidence type="ECO:0000313" key="10">
    <source>
        <dbReference type="Proteomes" id="UP000255355"/>
    </source>
</evidence>
<dbReference type="RefSeq" id="WP_068018624.1">
    <property type="nucleotide sequence ID" value="NZ_QQAZ01000005.1"/>
</dbReference>